<dbReference type="InterPro" id="IPR038729">
    <property type="entry name" value="Rad50/SbcC_AAA"/>
</dbReference>
<dbReference type="SUPFAM" id="SSF52540">
    <property type="entry name" value="P-loop containing nucleoside triphosphate hydrolases"/>
    <property type="match status" value="1"/>
</dbReference>
<feature type="coiled-coil region" evidence="4">
    <location>
        <begin position="435"/>
        <end position="483"/>
    </location>
</feature>
<dbReference type="Gene3D" id="3.40.50.300">
    <property type="entry name" value="P-loop containing nucleotide triphosphate hydrolases"/>
    <property type="match status" value="2"/>
</dbReference>
<dbReference type="AlphaFoldDB" id="A0A6I1FKE3"/>
<evidence type="ECO:0000259" key="5">
    <source>
        <dbReference type="Pfam" id="PF13476"/>
    </source>
</evidence>
<proteinExistence type="inferred from homology"/>
<accession>A0A6I1FKE3</accession>
<feature type="coiled-coil region" evidence="4">
    <location>
        <begin position="228"/>
        <end position="290"/>
    </location>
</feature>
<evidence type="ECO:0000313" key="6">
    <source>
        <dbReference type="EMBL" id="KAB7707122.1"/>
    </source>
</evidence>
<comment type="subunit">
    <text evidence="2">Heterodimer of SbcC and SbcD.</text>
</comment>
<dbReference type="InterPro" id="IPR017599">
    <property type="entry name" value="DNA_S_DndD"/>
</dbReference>
<name>A0A6I1FKE3_9BACI</name>
<protein>
    <recommendedName>
        <fullName evidence="3">Nuclease SbcCD subunit C</fullName>
    </recommendedName>
</protein>
<evidence type="ECO:0000256" key="1">
    <source>
        <dbReference type="ARBA" id="ARBA00006930"/>
    </source>
</evidence>
<dbReference type="Pfam" id="PF13476">
    <property type="entry name" value="AAA_23"/>
    <property type="match status" value="1"/>
</dbReference>
<dbReference type="PANTHER" id="PTHR32114:SF2">
    <property type="entry name" value="ABC TRANSPORTER ABCH.3"/>
    <property type="match status" value="1"/>
</dbReference>
<dbReference type="InterPro" id="IPR027417">
    <property type="entry name" value="P-loop_NTPase"/>
</dbReference>
<comment type="caution">
    <text evidence="6">The sequence shown here is derived from an EMBL/GenBank/DDBJ whole genome shotgun (WGS) entry which is preliminary data.</text>
</comment>
<organism evidence="6 7">
    <name type="scientific">Bacillus aerolatus</name>
    <dbReference type="NCBI Taxonomy" id="2653354"/>
    <lineage>
        <taxon>Bacteria</taxon>
        <taxon>Bacillati</taxon>
        <taxon>Bacillota</taxon>
        <taxon>Bacilli</taxon>
        <taxon>Bacillales</taxon>
        <taxon>Bacillaceae</taxon>
        <taxon>Bacillus</taxon>
    </lineage>
</organism>
<sequence>MIIVIFHKISLTNIGPYRGLNTFEFPIYTDSNTILIGGKNGAGKTTFLTGVRLALYGPLTYGQKTETREYYRKIHSLLNNQALKYAENNFRVRIDFSMVEDFQRINCSIYRNWTVKDEQVKEQVHVIKEGHHLNEAEKDVFFTSLRTNFPPSLLELCLFDGEEIAKIISNDRISEYLNGLSLKIFNLDLFNNLEIDLSSYVSQTINNTQETQLAQEEAAVKQELFGKKQQAEKLLAQRNERRDTLESLTLELEQIKKDFSLHGGLVQEEREQISQEISSVETQRKVVNEQIKEFISKDLPFFITRSLMGQAVQQLENEEDYHISEALKKKITNLPISEILLKANISSSSDSDQTVKSLLLEQLVSDQKTNLVHHASNTEAQQVKSFFHRLNDDRLSEFTSSLQQNKDSLANMQTLKQKLKVNEGTSEFEKMILDMERLNRLIHQNESEQALLEGESTNLINEINELTVKLEKISTKLFNLRKENSSFIQSQKIMSVSQKFRELQLRNKMKDVEYFASKMFKDLMRKKAFINQIKIHPNTFNIQVIDSNNDVLDKDILSAGEKELLILSIIWGIFTSSKRELPFIFDTLLGRLDLEHKAAIVTRLIPKFGRQVIVLSTDSEIDRELHTQIQGHIAKEYTLNFDSQIKQTRIESGFFNSSAKEVPNS</sequence>
<reference evidence="6 7" key="1">
    <citation type="submission" date="2019-10" db="EMBL/GenBank/DDBJ databases">
        <title>Bacillus aerolatum sp. nov., isolated from bioaerosol of sport playgrounds.</title>
        <authorList>
            <person name="Chen P."/>
            <person name="Zhang G."/>
        </authorList>
    </citation>
    <scope>NUCLEOTIDE SEQUENCE [LARGE SCALE GENOMIC DNA]</scope>
    <source>
        <strain evidence="6 7">CX253</strain>
    </source>
</reference>
<evidence type="ECO:0000256" key="3">
    <source>
        <dbReference type="ARBA" id="ARBA00013368"/>
    </source>
</evidence>
<dbReference type="Proteomes" id="UP000429595">
    <property type="component" value="Unassembled WGS sequence"/>
</dbReference>
<evidence type="ECO:0000256" key="2">
    <source>
        <dbReference type="ARBA" id="ARBA00011322"/>
    </source>
</evidence>
<gene>
    <name evidence="6" type="primary">dndD</name>
    <name evidence="6" type="ORF">F9802_08915</name>
</gene>
<evidence type="ECO:0000256" key="4">
    <source>
        <dbReference type="SAM" id="Coils"/>
    </source>
</evidence>
<dbReference type="EMBL" id="WEIO01000004">
    <property type="protein sequence ID" value="KAB7707122.1"/>
    <property type="molecule type" value="Genomic_DNA"/>
</dbReference>
<dbReference type="NCBIfam" id="TIGR03185">
    <property type="entry name" value="DNA_S_dndD"/>
    <property type="match status" value="1"/>
</dbReference>
<dbReference type="GO" id="GO:0016887">
    <property type="term" value="F:ATP hydrolysis activity"/>
    <property type="evidence" value="ECO:0007669"/>
    <property type="project" value="InterPro"/>
</dbReference>
<evidence type="ECO:0000313" key="7">
    <source>
        <dbReference type="Proteomes" id="UP000429595"/>
    </source>
</evidence>
<comment type="similarity">
    <text evidence="1">Belongs to the SMC family. SbcC subfamily.</text>
</comment>
<feature type="domain" description="Rad50/SbcC-type AAA" evidence="5">
    <location>
        <begin position="8"/>
        <end position="258"/>
    </location>
</feature>
<keyword evidence="7" id="KW-1185">Reference proteome</keyword>
<dbReference type="PANTHER" id="PTHR32114">
    <property type="entry name" value="ABC TRANSPORTER ABCH.3"/>
    <property type="match status" value="1"/>
</dbReference>
<keyword evidence="4" id="KW-0175">Coiled coil</keyword>
<dbReference type="GO" id="GO:0006302">
    <property type="term" value="P:double-strand break repair"/>
    <property type="evidence" value="ECO:0007669"/>
    <property type="project" value="InterPro"/>
</dbReference>